<reference evidence="1 2" key="1">
    <citation type="submission" date="2019-02" db="EMBL/GenBank/DDBJ databases">
        <title>Deep-cultivation of Planctomycetes and their phenomic and genomic characterization uncovers novel biology.</title>
        <authorList>
            <person name="Wiegand S."/>
            <person name="Jogler M."/>
            <person name="Boedeker C."/>
            <person name="Pinto D."/>
            <person name="Vollmers J."/>
            <person name="Rivas-Marin E."/>
            <person name="Kohn T."/>
            <person name="Peeters S.H."/>
            <person name="Heuer A."/>
            <person name="Rast P."/>
            <person name="Oberbeckmann S."/>
            <person name="Bunk B."/>
            <person name="Jeske O."/>
            <person name="Meyerdierks A."/>
            <person name="Storesund J.E."/>
            <person name="Kallscheuer N."/>
            <person name="Luecker S."/>
            <person name="Lage O.M."/>
            <person name="Pohl T."/>
            <person name="Merkel B.J."/>
            <person name="Hornburger P."/>
            <person name="Mueller R.-W."/>
            <person name="Bruemmer F."/>
            <person name="Labrenz M."/>
            <person name="Spormann A.M."/>
            <person name="Op den Camp H."/>
            <person name="Overmann J."/>
            <person name="Amann R."/>
            <person name="Jetten M.S.M."/>
            <person name="Mascher T."/>
            <person name="Medema M.H."/>
            <person name="Devos D.P."/>
            <person name="Kaster A.-K."/>
            <person name="Ovreas L."/>
            <person name="Rohde M."/>
            <person name="Galperin M.Y."/>
            <person name="Jogler C."/>
        </authorList>
    </citation>
    <scope>NUCLEOTIDE SEQUENCE [LARGE SCALE GENOMIC DNA]</scope>
    <source>
        <strain evidence="1 2">Pan265</strain>
    </source>
</reference>
<dbReference type="Proteomes" id="UP000320386">
    <property type="component" value="Chromosome"/>
</dbReference>
<dbReference type="AlphaFoldDB" id="A0A518BZC5"/>
<dbReference type="KEGG" id="mcad:Pan265_21920"/>
<dbReference type="RefSeq" id="WP_145446500.1">
    <property type="nucleotide sequence ID" value="NZ_CP036280.1"/>
</dbReference>
<accession>A0A518BZC5</accession>
<dbReference type="EMBL" id="CP036280">
    <property type="protein sequence ID" value="QDU72327.1"/>
    <property type="molecule type" value="Genomic_DNA"/>
</dbReference>
<keyword evidence="2" id="KW-1185">Reference proteome</keyword>
<evidence type="ECO:0000313" key="1">
    <source>
        <dbReference type="EMBL" id="QDU72327.1"/>
    </source>
</evidence>
<evidence type="ECO:0000313" key="2">
    <source>
        <dbReference type="Proteomes" id="UP000320386"/>
    </source>
</evidence>
<proteinExistence type="predicted"/>
<gene>
    <name evidence="1" type="ORF">Pan265_21920</name>
</gene>
<protein>
    <submittedName>
        <fullName evidence="1">Uncharacterized protein</fullName>
    </submittedName>
</protein>
<dbReference type="OrthoDB" id="281676at2"/>
<sequence>MTPSSSQPAATSLPLEGAGPVWDNEHELVLEKKGQRHVFRCGPGEESALLNQLALMVDDPKNNLDWFDAAVLSHHMGLRMRRRLEDKRKP</sequence>
<name>A0A518BZC5_9BACT</name>
<organism evidence="1 2">
    <name type="scientific">Mucisphaera calidilacus</name>
    <dbReference type="NCBI Taxonomy" id="2527982"/>
    <lineage>
        <taxon>Bacteria</taxon>
        <taxon>Pseudomonadati</taxon>
        <taxon>Planctomycetota</taxon>
        <taxon>Phycisphaerae</taxon>
        <taxon>Phycisphaerales</taxon>
        <taxon>Phycisphaeraceae</taxon>
        <taxon>Mucisphaera</taxon>
    </lineage>
</organism>